<protein>
    <submittedName>
        <fullName evidence="5">Uncharacterized protein LOC113211829</fullName>
    </submittedName>
</protein>
<dbReference type="OrthoDB" id="10071013at2759"/>
<evidence type="ECO:0000256" key="3">
    <source>
        <dbReference type="SAM" id="SignalP"/>
    </source>
</evidence>
<keyword evidence="3" id="KW-0732">Signal</keyword>
<name>A0A6J1SYV3_FRAOC</name>
<sequence length="246" mass="26562">MEKLHLSLLLGRPRLMCLTLCLILALQESRADEGTTSLFKKYSGGYFAEGGGLLPNLGSVTKRKVTARKKAPESLSAENATESEPLGNMKIPEIKIANLTVNPAPIGTNISHPPEVKGLDVDLPSNLTHTDPSTTASVKSLIAAVNVSGSVGNISSTLPPKKKGKPGVTYDEDDLPRDADGKVVLPKDNLIGSGPSFDYVVPIVIAMLAVPFVAVVGAFLYKKGRDFWDRRHYRRMDFLIDGMYND</sequence>
<keyword evidence="2" id="KW-0812">Transmembrane</keyword>
<feature type="transmembrane region" description="Helical" evidence="2">
    <location>
        <begin position="199"/>
        <end position="221"/>
    </location>
</feature>
<accession>A0A6J1SYV3</accession>
<dbReference type="AlphaFoldDB" id="A0A6J1SYV3"/>
<keyword evidence="2" id="KW-0472">Membrane</keyword>
<feature type="region of interest" description="Disordered" evidence="1">
    <location>
        <begin position="156"/>
        <end position="175"/>
    </location>
</feature>
<dbReference type="GeneID" id="113211829"/>
<evidence type="ECO:0000313" key="5">
    <source>
        <dbReference type="RefSeq" id="XP_026286123.1"/>
    </source>
</evidence>
<keyword evidence="4" id="KW-1185">Reference proteome</keyword>
<proteinExistence type="predicted"/>
<dbReference type="RefSeq" id="XP_026286123.1">
    <property type="nucleotide sequence ID" value="XM_026430338.2"/>
</dbReference>
<reference evidence="5" key="1">
    <citation type="submission" date="2025-08" db="UniProtKB">
        <authorList>
            <consortium name="RefSeq"/>
        </authorList>
    </citation>
    <scope>IDENTIFICATION</scope>
    <source>
        <tissue evidence="5">Whole organism</tissue>
    </source>
</reference>
<dbReference type="Proteomes" id="UP000504606">
    <property type="component" value="Unplaced"/>
</dbReference>
<dbReference type="KEGG" id="foc:113211829"/>
<feature type="chain" id="PRO_5026904513" evidence="3">
    <location>
        <begin position="32"/>
        <end position="246"/>
    </location>
</feature>
<gene>
    <name evidence="5" type="primary">LOC113211829</name>
</gene>
<keyword evidence="2" id="KW-1133">Transmembrane helix</keyword>
<evidence type="ECO:0000313" key="4">
    <source>
        <dbReference type="Proteomes" id="UP000504606"/>
    </source>
</evidence>
<evidence type="ECO:0000256" key="1">
    <source>
        <dbReference type="SAM" id="MobiDB-lite"/>
    </source>
</evidence>
<evidence type="ECO:0000256" key="2">
    <source>
        <dbReference type="SAM" id="Phobius"/>
    </source>
</evidence>
<organism evidence="4 5">
    <name type="scientific">Frankliniella occidentalis</name>
    <name type="common">Western flower thrips</name>
    <name type="synonym">Euthrips occidentalis</name>
    <dbReference type="NCBI Taxonomy" id="133901"/>
    <lineage>
        <taxon>Eukaryota</taxon>
        <taxon>Metazoa</taxon>
        <taxon>Ecdysozoa</taxon>
        <taxon>Arthropoda</taxon>
        <taxon>Hexapoda</taxon>
        <taxon>Insecta</taxon>
        <taxon>Pterygota</taxon>
        <taxon>Neoptera</taxon>
        <taxon>Paraneoptera</taxon>
        <taxon>Thysanoptera</taxon>
        <taxon>Terebrantia</taxon>
        <taxon>Thripoidea</taxon>
        <taxon>Thripidae</taxon>
        <taxon>Frankliniella</taxon>
    </lineage>
</organism>
<feature type="signal peptide" evidence="3">
    <location>
        <begin position="1"/>
        <end position="31"/>
    </location>
</feature>